<dbReference type="AlphaFoldDB" id="W7F039"/>
<accession>W7F039</accession>
<sequence length="78" mass="8889">MFACAGKSWVQCKTQFHGSYTLDAAKEFTLSPTGDQEFRCHISPVTQRSPLGRRVTVNGDTSNSRIVVRRWHSYKHFA</sequence>
<protein>
    <submittedName>
        <fullName evidence="1">Uncharacterized protein</fullName>
    </submittedName>
</protein>
<dbReference type="HOGENOM" id="CLU_2621675_0_0_1"/>
<dbReference type="GeneID" id="26259561"/>
<evidence type="ECO:0000313" key="1">
    <source>
        <dbReference type="EMBL" id="EUN29612.1"/>
    </source>
</evidence>
<dbReference type="Proteomes" id="UP000054337">
    <property type="component" value="Unassembled WGS sequence"/>
</dbReference>
<proteinExistence type="predicted"/>
<gene>
    <name evidence="1" type="ORF">COCVIDRAFT_92552</name>
</gene>
<evidence type="ECO:0000313" key="2">
    <source>
        <dbReference type="Proteomes" id="UP000054337"/>
    </source>
</evidence>
<dbReference type="EMBL" id="KI968711">
    <property type="protein sequence ID" value="EUN29612.1"/>
    <property type="molecule type" value="Genomic_DNA"/>
</dbReference>
<organism evidence="1 2">
    <name type="scientific">Bipolaris victoriae (strain FI3)</name>
    <name type="common">Victoria blight of oats agent</name>
    <name type="synonym">Cochliobolus victoriae</name>
    <dbReference type="NCBI Taxonomy" id="930091"/>
    <lineage>
        <taxon>Eukaryota</taxon>
        <taxon>Fungi</taxon>
        <taxon>Dikarya</taxon>
        <taxon>Ascomycota</taxon>
        <taxon>Pezizomycotina</taxon>
        <taxon>Dothideomycetes</taxon>
        <taxon>Pleosporomycetidae</taxon>
        <taxon>Pleosporales</taxon>
        <taxon>Pleosporineae</taxon>
        <taxon>Pleosporaceae</taxon>
        <taxon>Bipolaris</taxon>
    </lineage>
</organism>
<name>W7F039_BIPV3</name>
<dbReference type="RefSeq" id="XP_014559221.1">
    <property type="nucleotide sequence ID" value="XM_014703735.1"/>
</dbReference>
<keyword evidence="2" id="KW-1185">Reference proteome</keyword>
<reference evidence="1 2" key="1">
    <citation type="journal article" date="2013" name="PLoS Genet.">
        <title>Comparative genome structure, secondary metabolite, and effector coding capacity across Cochliobolus pathogens.</title>
        <authorList>
            <person name="Condon B.J."/>
            <person name="Leng Y."/>
            <person name="Wu D."/>
            <person name="Bushley K.E."/>
            <person name="Ohm R.A."/>
            <person name="Otillar R."/>
            <person name="Martin J."/>
            <person name="Schackwitz W."/>
            <person name="Grimwood J."/>
            <person name="MohdZainudin N."/>
            <person name="Xue C."/>
            <person name="Wang R."/>
            <person name="Manning V.A."/>
            <person name="Dhillon B."/>
            <person name="Tu Z.J."/>
            <person name="Steffenson B.J."/>
            <person name="Salamov A."/>
            <person name="Sun H."/>
            <person name="Lowry S."/>
            <person name="LaButti K."/>
            <person name="Han J."/>
            <person name="Copeland A."/>
            <person name="Lindquist E."/>
            <person name="Barry K."/>
            <person name="Schmutz J."/>
            <person name="Baker S.E."/>
            <person name="Ciuffetti L.M."/>
            <person name="Grigoriev I.V."/>
            <person name="Zhong S."/>
            <person name="Turgeon B.G."/>
        </authorList>
    </citation>
    <scope>NUCLEOTIDE SEQUENCE [LARGE SCALE GENOMIC DNA]</scope>
    <source>
        <strain evidence="1 2">FI3</strain>
    </source>
</reference>